<evidence type="ECO:0000313" key="3">
    <source>
        <dbReference type="Proteomes" id="UP000652477"/>
    </source>
</evidence>
<protein>
    <submittedName>
        <fullName evidence="2">Sigma-E processing peptidase SpoIIGA</fullName>
    </submittedName>
</protein>
<evidence type="ECO:0000256" key="1">
    <source>
        <dbReference type="SAM" id="Phobius"/>
    </source>
</evidence>
<dbReference type="Proteomes" id="UP000652477">
    <property type="component" value="Unassembled WGS sequence"/>
</dbReference>
<accession>A0A923RNN9</accession>
<dbReference type="GO" id="GO:0006508">
    <property type="term" value="P:proteolysis"/>
    <property type="evidence" value="ECO:0007669"/>
    <property type="project" value="InterPro"/>
</dbReference>
<organism evidence="2 3">
    <name type="scientific">Mediterraneibacter hominis</name>
    <dbReference type="NCBI Taxonomy" id="2763054"/>
    <lineage>
        <taxon>Bacteria</taxon>
        <taxon>Bacillati</taxon>
        <taxon>Bacillota</taxon>
        <taxon>Clostridia</taxon>
        <taxon>Lachnospirales</taxon>
        <taxon>Lachnospiraceae</taxon>
        <taxon>Mediterraneibacter</taxon>
    </lineage>
</organism>
<dbReference type="InterPro" id="IPR005081">
    <property type="entry name" value="SpoIIGA"/>
</dbReference>
<feature type="transmembrane region" description="Helical" evidence="1">
    <location>
        <begin position="115"/>
        <end position="136"/>
    </location>
</feature>
<feature type="transmembrane region" description="Helical" evidence="1">
    <location>
        <begin position="38"/>
        <end position="57"/>
    </location>
</feature>
<dbReference type="RefSeq" id="WP_186874253.1">
    <property type="nucleotide sequence ID" value="NZ_JACOPF010000001.1"/>
</dbReference>
<evidence type="ECO:0000313" key="2">
    <source>
        <dbReference type="EMBL" id="MBC5687571.1"/>
    </source>
</evidence>
<reference evidence="2" key="1">
    <citation type="submission" date="2020-08" db="EMBL/GenBank/DDBJ databases">
        <title>Genome public.</title>
        <authorList>
            <person name="Liu C."/>
            <person name="Sun Q."/>
        </authorList>
    </citation>
    <scope>NUCLEOTIDE SEQUENCE</scope>
    <source>
        <strain evidence="2">NSJ-55</strain>
    </source>
</reference>
<dbReference type="GO" id="GO:0004190">
    <property type="term" value="F:aspartic-type endopeptidase activity"/>
    <property type="evidence" value="ECO:0007669"/>
    <property type="project" value="InterPro"/>
</dbReference>
<dbReference type="AlphaFoldDB" id="A0A923RNN9"/>
<gene>
    <name evidence="2" type="ORF">H8S37_01300</name>
</gene>
<dbReference type="GO" id="GO:0030436">
    <property type="term" value="P:asexual sporulation"/>
    <property type="evidence" value="ECO:0007669"/>
    <property type="project" value="InterPro"/>
</dbReference>
<keyword evidence="1" id="KW-1133">Transmembrane helix</keyword>
<comment type="caution">
    <text evidence="2">The sequence shown here is derived from an EMBL/GenBank/DDBJ whole genome shotgun (WGS) entry which is preliminary data.</text>
</comment>
<feature type="transmembrane region" description="Helical" evidence="1">
    <location>
        <begin position="91"/>
        <end position="109"/>
    </location>
</feature>
<sequence>MYYELYIDVLFLENFMMDSLLLLAVNKVIKSPSTYGRIFLGSAVGSGLTCLVISLPLPGAVKFLLFHMVVNTIMIKAGIKIKGIKALGKALCLLYLSSFLLGGILQFLHPYIRTASLFFFAAVCSYCLLIKGWEFLRRTGREQKNICTVILYTNTGEYEIKALIDTGNTLEDSLTGEPVSIIDKVFAKTICKEEPLKGFHYIPYRCVGKESVMPAFVIERMCIHMEEEKWVFRPVLGIGEERISEQDAYQMILNPDILGGI</sequence>
<dbReference type="EMBL" id="JACOPF010000001">
    <property type="protein sequence ID" value="MBC5687571.1"/>
    <property type="molecule type" value="Genomic_DNA"/>
</dbReference>
<dbReference type="Pfam" id="PF03419">
    <property type="entry name" value="Peptidase_U4"/>
    <property type="match status" value="1"/>
</dbReference>
<keyword evidence="1" id="KW-0812">Transmembrane</keyword>
<keyword evidence="3" id="KW-1185">Reference proteome</keyword>
<name>A0A923RNN9_9FIRM</name>
<proteinExistence type="predicted"/>
<keyword evidence="1" id="KW-0472">Membrane</keyword>